<dbReference type="GO" id="GO:0008270">
    <property type="term" value="F:zinc ion binding"/>
    <property type="evidence" value="ECO:0007669"/>
    <property type="project" value="UniProtKB-KW"/>
</dbReference>
<keyword evidence="4" id="KW-0862">Zinc</keyword>
<dbReference type="PROSITE" id="PS50157">
    <property type="entry name" value="ZINC_FINGER_C2H2_2"/>
    <property type="match status" value="3"/>
</dbReference>
<name>A0A1D2NGX7_ORCCI</name>
<proteinExistence type="predicted"/>
<protein>
    <submittedName>
        <fullName evidence="8">Putative zinc finger protein</fullName>
    </submittedName>
</protein>
<evidence type="ECO:0000259" key="7">
    <source>
        <dbReference type="PROSITE" id="PS50157"/>
    </source>
</evidence>
<evidence type="ECO:0000256" key="5">
    <source>
        <dbReference type="PROSITE-ProRule" id="PRU00042"/>
    </source>
</evidence>
<dbReference type="GO" id="GO:0005634">
    <property type="term" value="C:nucleus"/>
    <property type="evidence" value="ECO:0007669"/>
    <property type="project" value="TreeGrafter"/>
</dbReference>
<feature type="compositionally biased region" description="Polar residues" evidence="6">
    <location>
        <begin position="21"/>
        <end position="37"/>
    </location>
</feature>
<dbReference type="Proteomes" id="UP000094527">
    <property type="component" value="Unassembled WGS sequence"/>
</dbReference>
<organism evidence="8 9">
    <name type="scientific">Orchesella cincta</name>
    <name type="common">Springtail</name>
    <name type="synonym">Podura cincta</name>
    <dbReference type="NCBI Taxonomy" id="48709"/>
    <lineage>
        <taxon>Eukaryota</taxon>
        <taxon>Metazoa</taxon>
        <taxon>Ecdysozoa</taxon>
        <taxon>Arthropoda</taxon>
        <taxon>Hexapoda</taxon>
        <taxon>Collembola</taxon>
        <taxon>Entomobryomorpha</taxon>
        <taxon>Entomobryoidea</taxon>
        <taxon>Orchesellidae</taxon>
        <taxon>Orchesellinae</taxon>
        <taxon>Orchesella</taxon>
    </lineage>
</organism>
<dbReference type="InterPro" id="IPR013087">
    <property type="entry name" value="Znf_C2H2_type"/>
</dbReference>
<evidence type="ECO:0000256" key="1">
    <source>
        <dbReference type="ARBA" id="ARBA00022723"/>
    </source>
</evidence>
<feature type="domain" description="C2H2-type" evidence="7">
    <location>
        <begin position="311"/>
        <end position="339"/>
    </location>
</feature>
<evidence type="ECO:0000256" key="6">
    <source>
        <dbReference type="SAM" id="MobiDB-lite"/>
    </source>
</evidence>
<evidence type="ECO:0000313" key="9">
    <source>
        <dbReference type="Proteomes" id="UP000094527"/>
    </source>
</evidence>
<keyword evidence="2" id="KW-0677">Repeat</keyword>
<feature type="region of interest" description="Disordered" evidence="6">
    <location>
        <begin position="15"/>
        <end position="81"/>
    </location>
</feature>
<keyword evidence="1" id="KW-0479">Metal-binding</keyword>
<dbReference type="GO" id="GO:0043565">
    <property type="term" value="F:sequence-specific DNA binding"/>
    <property type="evidence" value="ECO:0007669"/>
    <property type="project" value="TreeGrafter"/>
</dbReference>
<dbReference type="PANTHER" id="PTHR24408">
    <property type="entry name" value="ZINC FINGER PROTEIN"/>
    <property type="match status" value="1"/>
</dbReference>
<dbReference type="InterPro" id="IPR041661">
    <property type="entry name" value="ZN622/Rei1/Reh1_Znf-C2H2"/>
</dbReference>
<sequence length="454" mass="50501">MGSLKVEAGVPKVSLPKLNCENVNGGQPKSASSTTILSEPAIPSSSSSSLMTERRDQTAKRSGPKITARARTAATPPSTHKLISNVSENCNIIVPCSGGMDTNQNEPDELDPLVKVEIEMEAPGVEDSIPVDYNTTYNTDLLDTSHYVYPNNSLRNISEMDVSSSSVNHNHIFSVSSNADYAASTSTSIFSSVINQSEKNYKCKTCGSCFDSIRGLNGHMAAHSIRSISTASPSVYRRNKSSFTCKTCGKFFNNTSTLNQHIIQAHSANLPYFKKTNSKIRKHIPCPICGKLVRSDCLPRHSLIHSGETPYSCRYCNRKFRDTTQQLHHEKSQHTMEVFFKDLPHGTTLADIDGIINDILAQMKKISDSSADKRYQCPYCPRKLLEGQKSCSRTHFLHKHFDKVQSLVKSRYGTNFPVDQHSMLMENVTFASDIQHNDEIQNQHFLDPLVTYSH</sequence>
<evidence type="ECO:0000256" key="4">
    <source>
        <dbReference type="ARBA" id="ARBA00022833"/>
    </source>
</evidence>
<dbReference type="EMBL" id="LJIJ01000042">
    <property type="protein sequence ID" value="ODN04510.1"/>
    <property type="molecule type" value="Genomic_DNA"/>
</dbReference>
<feature type="domain" description="C2H2-type" evidence="7">
    <location>
        <begin position="243"/>
        <end position="271"/>
    </location>
</feature>
<dbReference type="PANTHER" id="PTHR24408:SF64">
    <property type="entry name" value="LINKING IMMUNITY AND METABOLISM-RELATED"/>
    <property type="match status" value="1"/>
</dbReference>
<evidence type="ECO:0000313" key="8">
    <source>
        <dbReference type="EMBL" id="ODN04510.1"/>
    </source>
</evidence>
<feature type="domain" description="C2H2-type" evidence="7">
    <location>
        <begin position="201"/>
        <end position="224"/>
    </location>
</feature>
<dbReference type="GO" id="GO:0000981">
    <property type="term" value="F:DNA-binding transcription factor activity, RNA polymerase II-specific"/>
    <property type="evidence" value="ECO:0007669"/>
    <property type="project" value="TreeGrafter"/>
</dbReference>
<dbReference type="AlphaFoldDB" id="A0A1D2NGX7"/>
<dbReference type="Pfam" id="PF12756">
    <property type="entry name" value="zf-C2H2_2"/>
    <property type="match status" value="1"/>
</dbReference>
<dbReference type="PROSITE" id="PS00028">
    <property type="entry name" value="ZINC_FINGER_C2H2_1"/>
    <property type="match status" value="3"/>
</dbReference>
<dbReference type="SMART" id="SM00355">
    <property type="entry name" value="ZnF_C2H2"/>
    <property type="match status" value="4"/>
</dbReference>
<dbReference type="SUPFAM" id="SSF57667">
    <property type="entry name" value="beta-beta-alpha zinc fingers"/>
    <property type="match status" value="2"/>
</dbReference>
<feature type="compositionally biased region" description="Low complexity" evidence="6">
    <location>
        <begin position="67"/>
        <end position="79"/>
    </location>
</feature>
<evidence type="ECO:0000256" key="2">
    <source>
        <dbReference type="ARBA" id="ARBA00022737"/>
    </source>
</evidence>
<dbReference type="InterPro" id="IPR036236">
    <property type="entry name" value="Znf_C2H2_sf"/>
</dbReference>
<dbReference type="STRING" id="48709.A0A1D2NGX7"/>
<accession>A0A1D2NGX7</accession>
<comment type="caution">
    <text evidence="8">The sequence shown here is derived from an EMBL/GenBank/DDBJ whole genome shotgun (WGS) entry which is preliminary data.</text>
</comment>
<evidence type="ECO:0000256" key="3">
    <source>
        <dbReference type="ARBA" id="ARBA00022771"/>
    </source>
</evidence>
<keyword evidence="3 5" id="KW-0863">Zinc-finger</keyword>
<gene>
    <name evidence="8" type="ORF">Ocin01_02213</name>
</gene>
<dbReference type="OrthoDB" id="6359871at2759"/>
<reference evidence="8 9" key="1">
    <citation type="journal article" date="2016" name="Genome Biol. Evol.">
        <title>Gene Family Evolution Reflects Adaptation to Soil Environmental Stressors in the Genome of the Collembolan Orchesella cincta.</title>
        <authorList>
            <person name="Faddeeva-Vakhrusheva A."/>
            <person name="Derks M.F."/>
            <person name="Anvar S.Y."/>
            <person name="Agamennone V."/>
            <person name="Suring W."/>
            <person name="Smit S."/>
            <person name="van Straalen N.M."/>
            <person name="Roelofs D."/>
        </authorList>
    </citation>
    <scope>NUCLEOTIDE SEQUENCE [LARGE SCALE GENOMIC DNA]</scope>
    <source>
        <tissue evidence="8">Mixed pool</tissue>
    </source>
</reference>
<dbReference type="Gene3D" id="3.30.160.60">
    <property type="entry name" value="Classic Zinc Finger"/>
    <property type="match status" value="2"/>
</dbReference>
<keyword evidence="9" id="KW-1185">Reference proteome</keyword>
<dbReference type="Pfam" id="PF00096">
    <property type="entry name" value="zf-C2H2"/>
    <property type="match status" value="1"/>
</dbReference>